<reference evidence="1" key="1">
    <citation type="journal article" date="2015" name="Front. Microbiol.">
        <title>Combining genomic sequencing methods to explore viral diversity and reveal potential virus-host interactions.</title>
        <authorList>
            <person name="Chow C.E."/>
            <person name="Winget D.M."/>
            <person name="White R.A.III."/>
            <person name="Hallam S.J."/>
            <person name="Suttle C.A."/>
        </authorList>
    </citation>
    <scope>NUCLEOTIDE SEQUENCE</scope>
    <source>
        <strain evidence="1">Anoxic3_5</strain>
    </source>
</reference>
<name>A0A0F7L3Z8_9VIRU</name>
<proteinExistence type="predicted"/>
<sequence>MLLFCNTHTNPSLIKICIRFTAVWMSVYGEQSSSDISRFLSNSTFSYLYSSISEVKNNSNSNSPPAYPPSNTKMFPRFSLNFILRPPVCLRMAHLINQSLDHTQDKIHHYS</sequence>
<evidence type="ECO:0000313" key="1">
    <source>
        <dbReference type="EMBL" id="AKH46217.1"/>
    </source>
</evidence>
<protein>
    <submittedName>
        <fullName evidence="1">Uncharacterized protein</fullName>
    </submittedName>
</protein>
<organism evidence="1">
    <name type="scientific">uncultured marine virus</name>
    <dbReference type="NCBI Taxonomy" id="186617"/>
    <lineage>
        <taxon>Viruses</taxon>
        <taxon>environmental samples</taxon>
    </lineage>
</organism>
<dbReference type="EMBL" id="KR029580">
    <property type="protein sequence ID" value="AKH46217.1"/>
    <property type="molecule type" value="Genomic_DNA"/>
</dbReference>
<accession>A0A0F7L3Z8</accession>
<reference evidence="1" key="2">
    <citation type="submission" date="2015-03" db="EMBL/GenBank/DDBJ databases">
        <authorList>
            <person name="Chow C.-E.T."/>
            <person name="Winget D.M."/>
            <person name="White R.A.III."/>
            <person name="Hallam S.J."/>
            <person name="Suttle C.A."/>
        </authorList>
    </citation>
    <scope>NUCLEOTIDE SEQUENCE</scope>
    <source>
        <strain evidence="1">Anoxic3_5</strain>
    </source>
</reference>